<organism evidence="1 2">
    <name type="scientific">Lentinula aff. lateritia</name>
    <dbReference type="NCBI Taxonomy" id="2804960"/>
    <lineage>
        <taxon>Eukaryota</taxon>
        <taxon>Fungi</taxon>
        <taxon>Dikarya</taxon>
        <taxon>Basidiomycota</taxon>
        <taxon>Agaricomycotina</taxon>
        <taxon>Agaricomycetes</taxon>
        <taxon>Agaricomycetidae</taxon>
        <taxon>Agaricales</taxon>
        <taxon>Marasmiineae</taxon>
        <taxon>Omphalotaceae</taxon>
        <taxon>Lentinula</taxon>
    </lineage>
</organism>
<reference evidence="1" key="1">
    <citation type="submission" date="2022-09" db="EMBL/GenBank/DDBJ databases">
        <title>A Global Phylogenomic Analysis of the Shiitake Genus Lentinula.</title>
        <authorList>
            <consortium name="DOE Joint Genome Institute"/>
            <person name="Sierra-Patev S."/>
            <person name="Min B."/>
            <person name="Naranjo-Ortiz M."/>
            <person name="Looney B."/>
            <person name="Konkel Z."/>
            <person name="Slot J.C."/>
            <person name="Sakamoto Y."/>
            <person name="Steenwyk J.L."/>
            <person name="Rokas A."/>
            <person name="Carro J."/>
            <person name="Camarero S."/>
            <person name="Ferreira P."/>
            <person name="Molpeceres G."/>
            <person name="Ruiz-Duenas F.J."/>
            <person name="Serrano A."/>
            <person name="Henrissat B."/>
            <person name="Drula E."/>
            <person name="Hughes K.W."/>
            <person name="Mata J.L."/>
            <person name="Ishikawa N.K."/>
            <person name="Vargas-Isla R."/>
            <person name="Ushijima S."/>
            <person name="Smith C.A."/>
            <person name="Ahrendt S."/>
            <person name="Andreopoulos W."/>
            <person name="He G."/>
            <person name="Labutti K."/>
            <person name="Lipzen A."/>
            <person name="Ng V."/>
            <person name="Riley R."/>
            <person name="Sandor L."/>
            <person name="Barry K."/>
            <person name="Martinez A.T."/>
            <person name="Xiao Y."/>
            <person name="Gibbons J.G."/>
            <person name="Terashima K."/>
            <person name="Grigoriev I.V."/>
            <person name="Hibbett D.S."/>
        </authorList>
    </citation>
    <scope>NUCLEOTIDE SEQUENCE</scope>
    <source>
        <strain evidence="1">TMI1499</strain>
    </source>
</reference>
<proteinExistence type="predicted"/>
<evidence type="ECO:0000313" key="1">
    <source>
        <dbReference type="EMBL" id="KAJ3810288.1"/>
    </source>
</evidence>
<evidence type="ECO:0000313" key="2">
    <source>
        <dbReference type="Proteomes" id="UP001163835"/>
    </source>
</evidence>
<dbReference type="Proteomes" id="UP001163835">
    <property type="component" value="Unassembled WGS sequence"/>
</dbReference>
<protein>
    <submittedName>
        <fullName evidence="1">Uncharacterized protein</fullName>
    </submittedName>
</protein>
<accession>A0ACC1U0A0</accession>
<sequence length="419" mass="47771">MYDFESSQSLSATQSYSTGDNQVFGGPKKKQNQTSHYLNGKRVRVKVIPRHKIQFLRQIHKSHSSRFSSALRKGSEVMIQVFEGPHSQELWEQTVDFASNLINAHLQNLIGSSSDEPSDKPQKHPCYLVFDGRGCRNTPHLLASLLRAGAMQTTLVGMHMVHGIASGLDYLFQQENSLNERYLKIWRNSRDVLSNDFTLFSNDLGHTTIAFTPKFETPSNDPGFLAQKKKLEIELGLKDNSNDLETLGEYLCAALIQRAFHDANQMIYMDAPKRNYMPWNDLDDIMVNQSSDNEGLGKSIKGISRSTLDSHPSKRLCRREIVWRSYDQYGTNKASLEYIMKTYQQLLDSLAVTSSHNLAGISLPHYRNLPMLKMPFDAQCFCGGYSWEEIILKPDAFTNKVLTYRLCWRCCFEGTEPDL</sequence>
<name>A0ACC1U0A0_9AGAR</name>
<comment type="caution">
    <text evidence="1">The sequence shown here is derived from an EMBL/GenBank/DDBJ whole genome shotgun (WGS) entry which is preliminary data.</text>
</comment>
<dbReference type="EMBL" id="MU795109">
    <property type="protein sequence ID" value="KAJ3810288.1"/>
    <property type="molecule type" value="Genomic_DNA"/>
</dbReference>
<gene>
    <name evidence="1" type="ORF">F5876DRAFT_65737</name>
</gene>
<keyword evidence="2" id="KW-1185">Reference proteome</keyword>